<evidence type="ECO:0000259" key="3">
    <source>
        <dbReference type="Pfam" id="PF02894"/>
    </source>
</evidence>
<dbReference type="SUPFAM" id="SSF55347">
    <property type="entry name" value="Glyceraldehyde-3-phosphate dehydrogenase-like, C-terminal domain"/>
    <property type="match status" value="1"/>
</dbReference>
<dbReference type="InterPro" id="IPR036291">
    <property type="entry name" value="NAD(P)-bd_dom_sf"/>
</dbReference>
<comment type="caution">
    <text evidence="4">The sequence shown here is derived from an EMBL/GenBank/DDBJ whole genome shotgun (WGS) entry which is preliminary data.</text>
</comment>
<evidence type="ECO:0000259" key="2">
    <source>
        <dbReference type="Pfam" id="PF01408"/>
    </source>
</evidence>
<protein>
    <submittedName>
        <fullName evidence="4">Gfo/Idh/MocA family oxidoreductase</fullName>
    </submittedName>
</protein>
<dbReference type="Pfam" id="PF01408">
    <property type="entry name" value="GFO_IDH_MocA"/>
    <property type="match status" value="1"/>
</dbReference>
<dbReference type="PANTHER" id="PTHR43377:SF10">
    <property type="entry name" value="BILIVERDIN REDUCTASE"/>
    <property type="match status" value="1"/>
</dbReference>
<organism evidence="4 5">
    <name type="scientific">Thermostichus vulcanus str. 'Rupite'</name>
    <dbReference type="NCBI Taxonomy" id="2813851"/>
    <lineage>
        <taxon>Bacteria</taxon>
        <taxon>Bacillati</taxon>
        <taxon>Cyanobacteriota</taxon>
        <taxon>Cyanophyceae</taxon>
        <taxon>Thermostichales</taxon>
        <taxon>Thermostichaceae</taxon>
        <taxon>Thermostichus</taxon>
    </lineage>
</organism>
<dbReference type="PANTHER" id="PTHR43377">
    <property type="entry name" value="BILIVERDIN REDUCTASE A"/>
    <property type="match status" value="1"/>
</dbReference>
<feature type="domain" description="Gfo/Idh/MocA-like oxidoreductase C-terminal" evidence="3">
    <location>
        <begin position="137"/>
        <end position="319"/>
    </location>
</feature>
<keyword evidence="5" id="KW-1185">Reference proteome</keyword>
<dbReference type="InterPro" id="IPR004104">
    <property type="entry name" value="Gfo/Idh/MocA-like_OxRdtase_C"/>
</dbReference>
<dbReference type="Proteomes" id="UP000830835">
    <property type="component" value="Unassembled WGS sequence"/>
</dbReference>
<dbReference type="SUPFAM" id="SSF51735">
    <property type="entry name" value="NAD(P)-binding Rossmann-fold domains"/>
    <property type="match status" value="1"/>
</dbReference>
<dbReference type="InterPro" id="IPR000683">
    <property type="entry name" value="Gfo/Idh/MocA-like_OxRdtase_N"/>
</dbReference>
<evidence type="ECO:0000313" key="5">
    <source>
        <dbReference type="Proteomes" id="UP000830835"/>
    </source>
</evidence>
<evidence type="ECO:0000256" key="1">
    <source>
        <dbReference type="ARBA" id="ARBA00010928"/>
    </source>
</evidence>
<dbReference type="Pfam" id="PF02894">
    <property type="entry name" value="GFO_IDH_MocA_C"/>
    <property type="match status" value="1"/>
</dbReference>
<accession>A0ABT0C9K5</accession>
<comment type="similarity">
    <text evidence="1">Belongs to the Gfo/Idh/MocA family.</text>
</comment>
<dbReference type="Gene3D" id="3.40.50.720">
    <property type="entry name" value="NAD(P)-binding Rossmann-like Domain"/>
    <property type="match status" value="1"/>
</dbReference>
<proteinExistence type="inferred from homology"/>
<reference evidence="4" key="1">
    <citation type="submission" date="2021-02" db="EMBL/GenBank/DDBJ databases">
        <title>The CRISPR/cas machinery reduction and long-range gene transfer in the hot spring cyanobacterium Synechococcus.</title>
        <authorList>
            <person name="Dvorak P."/>
            <person name="Jahodarova E."/>
            <person name="Hasler P."/>
            <person name="Poulickova A."/>
        </authorList>
    </citation>
    <scope>NUCLEOTIDE SEQUENCE</scope>
    <source>
        <strain evidence="4">Rupite</strain>
    </source>
</reference>
<gene>
    <name evidence="4" type="ORF">JX360_06060</name>
</gene>
<dbReference type="InterPro" id="IPR051450">
    <property type="entry name" value="Gfo/Idh/MocA_Oxidoreductases"/>
</dbReference>
<dbReference type="EMBL" id="JAFIRA010000011">
    <property type="protein sequence ID" value="MCJ2542473.1"/>
    <property type="molecule type" value="Genomic_DNA"/>
</dbReference>
<name>A0ABT0C9K5_THEVL</name>
<dbReference type="Gene3D" id="3.30.360.10">
    <property type="entry name" value="Dihydrodipicolinate Reductase, domain 2"/>
    <property type="match status" value="1"/>
</dbReference>
<evidence type="ECO:0000313" key="4">
    <source>
        <dbReference type="EMBL" id="MCJ2542473.1"/>
    </source>
</evidence>
<sequence>MRVGIIGTGYAARSRAEAVRKDGQAQIVAIAGRNPDRTSPFAAEFGATACPDWSTLLHDHQLDLVFVSTINRDHAAIARAALGLGIHTVVEYPLALDAAEARSLVKLAAERKVLLHVEHIELISGVHLLLKRELEGLGKLFAVRYITLTATHPAPERWTYQPELFGFPLMGAVSRIHRLVDLLGPVERVSCQLRYDGPDLPHRYSSCYCTAQLSFADGLVAVLAYGKGDSLWCSQRLLELHGQRGGLLINGEEAMLLRPGSAHPLETGSRHGLFEQDTHMVLEHLRHGSPLYVNTENMLHALAVAEAAERSAQTQQVIRLQDQS</sequence>
<feature type="domain" description="Gfo/Idh/MocA-like oxidoreductase N-terminal" evidence="2">
    <location>
        <begin position="1"/>
        <end position="119"/>
    </location>
</feature>